<keyword evidence="5 7" id="KW-0472">Membrane</keyword>
<comment type="subcellular location">
    <subcellularLocation>
        <location evidence="7">Cell membrane</location>
        <topology evidence="7">Peripheral membrane protein</topology>
    </subcellularLocation>
    <subcellularLocation>
        <location evidence="1">Endomembrane system</location>
        <topology evidence="1">Peripheral membrane protein</topology>
    </subcellularLocation>
</comment>
<evidence type="ECO:0000256" key="2">
    <source>
        <dbReference type="ARBA" id="ARBA00005712"/>
    </source>
</evidence>
<accession>C7M160</accession>
<dbReference type="eggNOG" id="COG0355">
    <property type="taxonomic scope" value="Bacteria"/>
</dbReference>
<reference evidence="9 10" key="1">
    <citation type="journal article" date="2009" name="Stand. Genomic Sci.">
        <title>Complete genome sequence of Acidimicrobium ferrooxidans type strain (ICP).</title>
        <authorList>
            <person name="Clum A."/>
            <person name="Nolan M."/>
            <person name="Lang E."/>
            <person name="Glavina Del Rio T."/>
            <person name="Tice H."/>
            <person name="Copeland A."/>
            <person name="Cheng J.F."/>
            <person name="Lucas S."/>
            <person name="Chen F."/>
            <person name="Bruce D."/>
            <person name="Goodwin L."/>
            <person name="Pitluck S."/>
            <person name="Ivanova N."/>
            <person name="Mavrommatis K."/>
            <person name="Mikhailova N."/>
            <person name="Pati A."/>
            <person name="Chen A."/>
            <person name="Palaniappan K."/>
            <person name="Goker M."/>
            <person name="Spring S."/>
            <person name="Land M."/>
            <person name="Hauser L."/>
            <person name="Chang Y.J."/>
            <person name="Jeffries C.C."/>
            <person name="Chain P."/>
            <person name="Bristow J."/>
            <person name="Eisen J.A."/>
            <person name="Markowitz V."/>
            <person name="Hugenholtz P."/>
            <person name="Kyrpides N.C."/>
            <person name="Klenk H.P."/>
            <person name="Lapidus A."/>
        </authorList>
    </citation>
    <scope>NUCLEOTIDE SEQUENCE [LARGE SCALE GENOMIC DNA]</scope>
    <source>
        <strain evidence="10">DSM 10331 / JCM 15462 / NBRC 103882 / ICP</strain>
    </source>
</reference>
<proteinExistence type="inferred from homology"/>
<dbReference type="Gene3D" id="2.60.15.10">
    <property type="entry name" value="F0F1 ATP synthase delta/epsilon subunit, N-terminal"/>
    <property type="match status" value="1"/>
</dbReference>
<feature type="domain" description="ATP synthase F1 complex delta/epsilon subunit N-terminal" evidence="8">
    <location>
        <begin position="9"/>
        <end position="84"/>
    </location>
</feature>
<dbReference type="CDD" id="cd12152">
    <property type="entry name" value="F1-ATPase_delta"/>
    <property type="match status" value="1"/>
</dbReference>
<keyword evidence="4 7" id="KW-0406">Ion transport</keyword>
<organism evidence="9 10">
    <name type="scientific">Acidimicrobium ferrooxidans (strain DSM 10331 / JCM 15462 / NBRC 103882 / ICP)</name>
    <dbReference type="NCBI Taxonomy" id="525909"/>
    <lineage>
        <taxon>Bacteria</taxon>
        <taxon>Bacillati</taxon>
        <taxon>Actinomycetota</taxon>
        <taxon>Acidimicrobiia</taxon>
        <taxon>Acidimicrobiales</taxon>
        <taxon>Acidimicrobiaceae</taxon>
        <taxon>Acidimicrobium</taxon>
    </lineage>
</organism>
<evidence type="ECO:0000313" key="10">
    <source>
        <dbReference type="Proteomes" id="UP000000771"/>
    </source>
</evidence>
<dbReference type="GO" id="GO:0005524">
    <property type="term" value="F:ATP binding"/>
    <property type="evidence" value="ECO:0007669"/>
    <property type="project" value="UniProtKB-UniRule"/>
</dbReference>
<keyword evidence="7" id="KW-1003">Cell membrane</keyword>
<keyword evidence="3 7" id="KW-0813">Transport</keyword>
<dbReference type="OrthoDB" id="9791445at2"/>
<comment type="function">
    <text evidence="7">Produces ATP from ADP in the presence of a proton gradient across the membrane.</text>
</comment>
<name>C7M160_ACIFD</name>
<dbReference type="EMBL" id="CP001631">
    <property type="protein sequence ID" value="ACU54708.1"/>
    <property type="molecule type" value="Genomic_DNA"/>
</dbReference>
<comment type="similarity">
    <text evidence="2 7">Belongs to the ATPase epsilon chain family.</text>
</comment>
<dbReference type="Proteomes" id="UP000000771">
    <property type="component" value="Chromosome"/>
</dbReference>
<evidence type="ECO:0000256" key="5">
    <source>
        <dbReference type="ARBA" id="ARBA00023136"/>
    </source>
</evidence>
<evidence type="ECO:0000256" key="4">
    <source>
        <dbReference type="ARBA" id="ARBA00023065"/>
    </source>
</evidence>
<evidence type="ECO:0000256" key="7">
    <source>
        <dbReference type="HAMAP-Rule" id="MF_00530"/>
    </source>
</evidence>
<dbReference type="GO" id="GO:0046933">
    <property type="term" value="F:proton-transporting ATP synthase activity, rotational mechanism"/>
    <property type="evidence" value="ECO:0007669"/>
    <property type="project" value="UniProtKB-UniRule"/>
</dbReference>
<dbReference type="SUPFAM" id="SSF51344">
    <property type="entry name" value="Epsilon subunit of F1F0-ATP synthase N-terminal domain"/>
    <property type="match status" value="1"/>
</dbReference>
<evidence type="ECO:0000256" key="3">
    <source>
        <dbReference type="ARBA" id="ARBA00022448"/>
    </source>
</evidence>
<dbReference type="HOGENOM" id="CLU_1933443_0_0_11"/>
<keyword evidence="7" id="KW-0066">ATP synthesis</keyword>
<dbReference type="AlphaFoldDB" id="C7M160"/>
<dbReference type="GO" id="GO:0045259">
    <property type="term" value="C:proton-transporting ATP synthase complex"/>
    <property type="evidence" value="ECO:0007669"/>
    <property type="project" value="UniProtKB-KW"/>
</dbReference>
<dbReference type="GO" id="GO:0012505">
    <property type="term" value="C:endomembrane system"/>
    <property type="evidence" value="ECO:0007669"/>
    <property type="project" value="UniProtKB-SubCell"/>
</dbReference>
<evidence type="ECO:0000256" key="1">
    <source>
        <dbReference type="ARBA" id="ARBA00004184"/>
    </source>
</evidence>
<dbReference type="Pfam" id="PF02823">
    <property type="entry name" value="ATP-synt_DE_N"/>
    <property type="match status" value="1"/>
</dbReference>
<evidence type="ECO:0000259" key="8">
    <source>
        <dbReference type="Pfam" id="PF02823"/>
    </source>
</evidence>
<evidence type="ECO:0000256" key="6">
    <source>
        <dbReference type="ARBA" id="ARBA00023196"/>
    </source>
</evidence>
<comment type="subunit">
    <text evidence="7">F-type ATPases have 2 components, CF(1) - the catalytic core - and CF(0) - the membrane proton channel. CF(1) has five subunits: alpha(3), beta(3), gamma(1), delta(1), epsilon(1). CF(0) has three main subunits: a, b and c.</text>
</comment>
<evidence type="ECO:0000313" key="9">
    <source>
        <dbReference type="EMBL" id="ACU54708.1"/>
    </source>
</evidence>
<dbReference type="InterPro" id="IPR020546">
    <property type="entry name" value="ATP_synth_F1_dsu/esu_N"/>
</dbReference>
<gene>
    <name evidence="7" type="primary">atpC</name>
    <name evidence="9" type="ordered locus">Afer_1794</name>
</gene>
<dbReference type="HAMAP" id="MF_00530">
    <property type="entry name" value="ATP_synth_epsil_bac"/>
    <property type="match status" value="1"/>
</dbReference>
<dbReference type="InterPro" id="IPR036771">
    <property type="entry name" value="ATPsynth_dsu/esu_N"/>
</dbReference>
<dbReference type="STRING" id="525909.Afer_1794"/>
<dbReference type="KEGG" id="afo:Afer_1794"/>
<sequence>MRATFDAVIATPEEVVFEGAVEELVMRVPTGDIAFLANHGRFVGEVEVCVAKLWLADGTQEELVIDGGLVRVGGNRAVVLARAAEFVGDIDQASLESRRRVVAELASDVDERFVAPYRAGLELRESRLSV</sequence>
<keyword evidence="10" id="KW-1185">Reference proteome</keyword>
<dbReference type="InterPro" id="IPR001469">
    <property type="entry name" value="ATP_synth_F1_dsu/esu"/>
</dbReference>
<keyword evidence="6 7" id="KW-0139">CF(1)</keyword>
<dbReference type="RefSeq" id="WP_015799185.1">
    <property type="nucleotide sequence ID" value="NC_013124.1"/>
</dbReference>
<protein>
    <recommendedName>
        <fullName evidence="7">ATP synthase epsilon chain</fullName>
    </recommendedName>
    <alternativeName>
        <fullName evidence="7">ATP synthase F1 sector epsilon subunit</fullName>
    </alternativeName>
    <alternativeName>
        <fullName evidence="7">F-ATPase epsilon subunit</fullName>
    </alternativeName>
</protein>
<dbReference type="GO" id="GO:0005886">
    <property type="term" value="C:plasma membrane"/>
    <property type="evidence" value="ECO:0007669"/>
    <property type="project" value="UniProtKB-SubCell"/>
</dbReference>
<keyword evidence="7" id="KW-0375">Hydrogen ion transport</keyword>